<dbReference type="EMBL" id="JARH01000012">
    <property type="protein sequence ID" value="EXF86437.1"/>
    <property type="molecule type" value="Genomic_DNA"/>
</dbReference>
<dbReference type="GO" id="GO:0032259">
    <property type="term" value="P:methylation"/>
    <property type="evidence" value="ECO:0007669"/>
    <property type="project" value="UniProtKB-KW"/>
</dbReference>
<dbReference type="AlphaFoldDB" id="A0A010R1L8"/>
<feature type="domain" description="HNH nuclease" evidence="3">
    <location>
        <begin position="489"/>
        <end position="562"/>
    </location>
</feature>
<evidence type="ECO:0000256" key="1">
    <source>
        <dbReference type="ARBA" id="ARBA00038158"/>
    </source>
</evidence>
<dbReference type="eggNOG" id="ENOG502S6PS">
    <property type="taxonomic scope" value="Eukaryota"/>
</dbReference>
<dbReference type="Proteomes" id="UP000020467">
    <property type="component" value="Unassembled WGS sequence"/>
</dbReference>
<organism evidence="4 5">
    <name type="scientific">Colletotrichum fioriniae PJ7</name>
    <dbReference type="NCBI Taxonomy" id="1445577"/>
    <lineage>
        <taxon>Eukaryota</taxon>
        <taxon>Fungi</taxon>
        <taxon>Dikarya</taxon>
        <taxon>Ascomycota</taxon>
        <taxon>Pezizomycotina</taxon>
        <taxon>Sordariomycetes</taxon>
        <taxon>Hypocreomycetidae</taxon>
        <taxon>Glomerellales</taxon>
        <taxon>Glomerellaceae</taxon>
        <taxon>Colletotrichum</taxon>
        <taxon>Colletotrichum acutatum species complex</taxon>
    </lineage>
</organism>
<dbReference type="Gene3D" id="3.40.50.150">
    <property type="entry name" value="Vaccinia Virus protein VP39"/>
    <property type="match status" value="1"/>
</dbReference>
<feature type="compositionally biased region" description="Low complexity" evidence="2">
    <location>
        <begin position="25"/>
        <end position="62"/>
    </location>
</feature>
<evidence type="ECO:0000313" key="4">
    <source>
        <dbReference type="EMBL" id="EXF86437.1"/>
    </source>
</evidence>
<dbReference type="OrthoDB" id="184880at2759"/>
<dbReference type="KEGG" id="cfj:CFIO01_00134"/>
<dbReference type="GO" id="GO:0008168">
    <property type="term" value="F:methyltransferase activity"/>
    <property type="evidence" value="ECO:0007669"/>
    <property type="project" value="UniProtKB-KW"/>
</dbReference>
<feature type="compositionally biased region" description="Polar residues" evidence="2">
    <location>
        <begin position="1"/>
        <end position="14"/>
    </location>
</feature>
<evidence type="ECO:0000313" key="5">
    <source>
        <dbReference type="Proteomes" id="UP000020467"/>
    </source>
</evidence>
<evidence type="ECO:0000259" key="3">
    <source>
        <dbReference type="Pfam" id="PF13391"/>
    </source>
</evidence>
<keyword evidence="5" id="KW-1185">Reference proteome</keyword>
<feature type="region of interest" description="Disordered" evidence="2">
    <location>
        <begin position="1"/>
        <end position="118"/>
    </location>
</feature>
<proteinExistence type="inferred from homology"/>
<dbReference type="CDD" id="cd02440">
    <property type="entry name" value="AdoMet_MTases"/>
    <property type="match status" value="1"/>
</dbReference>
<dbReference type="SUPFAM" id="SSF53335">
    <property type="entry name" value="S-adenosyl-L-methionine-dependent methyltransferases"/>
    <property type="match status" value="1"/>
</dbReference>
<gene>
    <name evidence="4" type="ORF">CFIO01_00134</name>
</gene>
<sequence>MGTASHPGSPSTGPSEDSRRDDLDASASAAPTAGGSSTEQTTTTVSETTTTSTDPAPAASSIPGPPAESLAGSSADHALEAGGTDDDDEFTPSVFDGSSIADDRSQRTDSTSLNSSVYEHSFQHGRRYHKFRHGRYPIPNDETEQNREDMLHAMMLEATDGRLYFAPIGDNPQKIIDLGTGTGIWAIEMGDLFPSAEIHGLDLSPIQPVWVPPNVKFLVDDVEDTWLNGTNFDFVHLRNMVPVLKSPVGLLRNALEHMKPGGWIELQDVDGQVHCDDGTMPSDWPLVRFTNHLVEAFAKFGTNSHAAVFGRQYLEQAGFVNIQHHTVKLPYGTWPRDKIMRLIGDDSTAQLGVAVALNVCDNYVPCDKSDDTDQVLKIFLRRLEGNGLTTLAAEVYLYQNEPAKLRALRNHLIDALLKPMLARGRGKGVISQPVDEDAQIDIESSLHEVETGQRDDVLRRDCLKREGGKCILSQYWSRSWEERPSEGAQCSTKCAHCIPFSLSTTNGSYTQKLNIATIWHAYHRYFTDLRGAIASDSINQISNAMTLMDMLHKQFRRLEMAFKSTDIQNQYAIQWFGAGEHFFLRWSLPSTVQFSAHNGDENLPNPAFLRCHYILAEVYNDMNLQNLSLKVLPTLPPDEKMTQNDALSFISGAGDEPVEATAQDLQLEL</sequence>
<comment type="similarity">
    <text evidence="1">Belongs to the methyltransferase superfamily. LaeA methyltransferase family.</text>
</comment>
<dbReference type="InterPro" id="IPR029063">
    <property type="entry name" value="SAM-dependent_MTases_sf"/>
</dbReference>
<dbReference type="Pfam" id="PF13391">
    <property type="entry name" value="HNH_2"/>
    <property type="match status" value="1"/>
</dbReference>
<dbReference type="PANTHER" id="PTHR43591:SF10">
    <property type="entry name" value="ABC TRANSMEMBRANE TYPE-1 DOMAIN-CONTAINING PROTEIN-RELATED"/>
    <property type="match status" value="1"/>
</dbReference>
<keyword evidence="4" id="KW-0489">Methyltransferase</keyword>
<dbReference type="Pfam" id="PF13489">
    <property type="entry name" value="Methyltransf_23"/>
    <property type="match status" value="1"/>
</dbReference>
<accession>A0A010R1L8</accession>
<dbReference type="PANTHER" id="PTHR43591">
    <property type="entry name" value="METHYLTRANSFERASE"/>
    <property type="match status" value="1"/>
</dbReference>
<keyword evidence="4" id="KW-0808">Transferase</keyword>
<name>A0A010R1L8_9PEZI</name>
<evidence type="ECO:0000256" key="2">
    <source>
        <dbReference type="SAM" id="MobiDB-lite"/>
    </source>
</evidence>
<comment type="caution">
    <text evidence="4">The sequence shown here is derived from an EMBL/GenBank/DDBJ whole genome shotgun (WGS) entry which is preliminary data.</text>
</comment>
<dbReference type="HOGENOM" id="CLU_410489_0_0_1"/>
<reference evidence="4 5" key="1">
    <citation type="submission" date="2014-02" db="EMBL/GenBank/DDBJ databases">
        <title>The genome sequence of Colletotrichum fioriniae PJ7.</title>
        <authorList>
            <person name="Baroncelli R."/>
            <person name="Thon M.R."/>
        </authorList>
    </citation>
    <scope>NUCLEOTIDE SEQUENCE [LARGE SCALE GENOMIC DNA]</scope>
    <source>
        <strain evidence="4 5">PJ7</strain>
    </source>
</reference>
<feature type="compositionally biased region" description="Polar residues" evidence="2">
    <location>
        <begin position="108"/>
        <end position="118"/>
    </location>
</feature>
<dbReference type="InterPro" id="IPR003615">
    <property type="entry name" value="HNH_nuc"/>
</dbReference>
<protein>
    <submittedName>
        <fullName evidence="4">Methyltransferase</fullName>
    </submittedName>
</protein>